<reference evidence="1 2" key="1">
    <citation type="submission" date="2024-10" db="EMBL/GenBank/DDBJ databases">
        <title>The Natural Products Discovery Center: Release of the First 8490 Sequenced Strains for Exploring Actinobacteria Biosynthetic Diversity.</title>
        <authorList>
            <person name="Kalkreuter E."/>
            <person name="Kautsar S.A."/>
            <person name="Yang D."/>
            <person name="Bader C.D."/>
            <person name="Teijaro C.N."/>
            <person name="Fluegel L."/>
            <person name="Davis C.M."/>
            <person name="Simpson J.R."/>
            <person name="Lauterbach L."/>
            <person name="Steele A.D."/>
            <person name="Gui C."/>
            <person name="Meng S."/>
            <person name="Li G."/>
            <person name="Viehrig K."/>
            <person name="Ye F."/>
            <person name="Su P."/>
            <person name="Kiefer A.F."/>
            <person name="Nichols A."/>
            <person name="Cepeda A.J."/>
            <person name="Yan W."/>
            <person name="Fan B."/>
            <person name="Jiang Y."/>
            <person name="Adhikari A."/>
            <person name="Zheng C.-J."/>
            <person name="Schuster L."/>
            <person name="Cowan T.M."/>
            <person name="Smanski M.J."/>
            <person name="Chevrette M.G."/>
            <person name="De Carvalho L.P.S."/>
            <person name="Shen B."/>
        </authorList>
    </citation>
    <scope>NUCLEOTIDE SEQUENCE [LARGE SCALE GENOMIC DNA]</scope>
    <source>
        <strain evidence="1 2">NPDC077409</strain>
    </source>
</reference>
<accession>A0ABW8BNL8</accession>
<dbReference type="RefSeq" id="WP_399841803.1">
    <property type="nucleotide sequence ID" value="NZ_JBITWC010000003.1"/>
</dbReference>
<comment type="caution">
    <text evidence="1">The sequence shown here is derived from an EMBL/GenBank/DDBJ whole genome shotgun (WGS) entry which is preliminary data.</text>
</comment>
<name>A0ABW8BNL8_9GAMM</name>
<dbReference type="EMBL" id="JBITWC010000003">
    <property type="protein sequence ID" value="MFI8748819.1"/>
    <property type="molecule type" value="Genomic_DNA"/>
</dbReference>
<gene>
    <name evidence="1" type="ORF">ACIGG6_02270</name>
</gene>
<protein>
    <submittedName>
        <fullName evidence="1">Uncharacterized protein</fullName>
    </submittedName>
</protein>
<evidence type="ECO:0000313" key="2">
    <source>
        <dbReference type="Proteomes" id="UP001614338"/>
    </source>
</evidence>
<dbReference type="Proteomes" id="UP001614338">
    <property type="component" value="Unassembled WGS sequence"/>
</dbReference>
<proteinExistence type="predicted"/>
<evidence type="ECO:0000313" key="1">
    <source>
        <dbReference type="EMBL" id="MFI8748819.1"/>
    </source>
</evidence>
<sequence length="54" mass="6067">MSEWRLTGKAGWDEETGVAVYYVTKDSTSLNVNDHVELGKLLAEAQNQEPSRKN</sequence>
<organism evidence="1 2">
    <name type="scientific">Vreelandella lionensis</name>
    <dbReference type="NCBI Taxonomy" id="1144478"/>
    <lineage>
        <taxon>Bacteria</taxon>
        <taxon>Pseudomonadati</taxon>
        <taxon>Pseudomonadota</taxon>
        <taxon>Gammaproteobacteria</taxon>
        <taxon>Oceanospirillales</taxon>
        <taxon>Halomonadaceae</taxon>
        <taxon>Vreelandella</taxon>
    </lineage>
</organism>
<keyword evidence="2" id="KW-1185">Reference proteome</keyword>